<dbReference type="EMBL" id="JBHLUX010000017">
    <property type="protein sequence ID" value="MFC0470252.1"/>
    <property type="molecule type" value="Genomic_DNA"/>
</dbReference>
<protein>
    <submittedName>
        <fullName evidence="1">Uncharacterized protein</fullName>
    </submittedName>
</protein>
<reference evidence="1 2" key="1">
    <citation type="submission" date="2024-09" db="EMBL/GenBank/DDBJ databases">
        <authorList>
            <person name="Sun Q."/>
            <person name="Mori K."/>
        </authorList>
    </citation>
    <scope>NUCLEOTIDE SEQUENCE [LARGE SCALE GENOMIC DNA]</scope>
    <source>
        <strain evidence="1 2">NCAIM B.02610</strain>
    </source>
</reference>
<gene>
    <name evidence="1" type="ORF">ACFFHM_06850</name>
</gene>
<comment type="caution">
    <text evidence="1">The sequence shown here is derived from an EMBL/GenBank/DDBJ whole genome shotgun (WGS) entry which is preliminary data.</text>
</comment>
<name>A0ABV6KBC7_9BACI</name>
<dbReference type="Proteomes" id="UP001589838">
    <property type="component" value="Unassembled WGS sequence"/>
</dbReference>
<keyword evidence="2" id="KW-1185">Reference proteome</keyword>
<proteinExistence type="predicted"/>
<organism evidence="1 2">
    <name type="scientific">Halalkalibacter kiskunsagensis</name>
    <dbReference type="NCBI Taxonomy" id="1548599"/>
    <lineage>
        <taxon>Bacteria</taxon>
        <taxon>Bacillati</taxon>
        <taxon>Bacillota</taxon>
        <taxon>Bacilli</taxon>
        <taxon>Bacillales</taxon>
        <taxon>Bacillaceae</taxon>
        <taxon>Halalkalibacter</taxon>
    </lineage>
</organism>
<sequence length="50" mass="6029">MSIHDTTANRYQKEKEDVALLRRDGLKWHQVFPVSIRQTLFPSIFQKDRK</sequence>
<evidence type="ECO:0000313" key="1">
    <source>
        <dbReference type="EMBL" id="MFC0470252.1"/>
    </source>
</evidence>
<accession>A0ABV6KBC7</accession>
<dbReference type="RefSeq" id="WP_335958972.1">
    <property type="nucleotide sequence ID" value="NZ_JAXBLX010000003.1"/>
</dbReference>
<evidence type="ECO:0000313" key="2">
    <source>
        <dbReference type="Proteomes" id="UP001589838"/>
    </source>
</evidence>